<name>A0A3P2RJH5_WEIVI</name>
<dbReference type="PANTHER" id="PTHR40076:SF1">
    <property type="entry name" value="MEMBRANE PROTEIN"/>
    <property type="match status" value="1"/>
</dbReference>
<feature type="transmembrane region" description="Helical" evidence="1">
    <location>
        <begin position="50"/>
        <end position="69"/>
    </location>
</feature>
<proteinExistence type="predicted"/>
<sequence>MSVMPNERVMIKQEARQYLNQNYGYNFKLFLISVLTYILLSVATDNPTKWVAFALALISIVNFFVTISADYVSLDGLRADEPTGNPITQQTESLKPKYIWGVLIISLLMSIYTTLWTLLFIIPGIVKSYSYSQALNIYKDSVDAGQPVGFNEAITQSRELMDGHKADLFILQLSFILWALLVIVTLGIALFYVYPYFSLAKQNFYKHLVPGRLGLYDVPEPMRDIALHEDEDDELS</sequence>
<organism evidence="2 3">
    <name type="scientific">Weissella viridescens</name>
    <name type="common">Lactobacillus viridescens</name>
    <dbReference type="NCBI Taxonomy" id="1629"/>
    <lineage>
        <taxon>Bacteria</taxon>
        <taxon>Bacillati</taxon>
        <taxon>Bacillota</taxon>
        <taxon>Bacilli</taxon>
        <taxon>Lactobacillales</taxon>
        <taxon>Lactobacillaceae</taxon>
        <taxon>Weissella</taxon>
    </lineage>
</organism>
<feature type="transmembrane region" description="Helical" evidence="1">
    <location>
        <begin position="168"/>
        <end position="194"/>
    </location>
</feature>
<evidence type="ECO:0000256" key="1">
    <source>
        <dbReference type="SAM" id="Phobius"/>
    </source>
</evidence>
<dbReference type="EMBL" id="RHGY01000007">
    <property type="protein sequence ID" value="RRG17588.1"/>
    <property type="molecule type" value="Genomic_DNA"/>
</dbReference>
<keyword evidence="1" id="KW-1133">Transmembrane helix</keyword>
<keyword evidence="1" id="KW-0812">Transmembrane</keyword>
<comment type="caution">
    <text evidence="2">The sequence shown here is derived from an EMBL/GenBank/DDBJ whole genome shotgun (WGS) entry which is preliminary data.</text>
</comment>
<reference evidence="2 3" key="1">
    <citation type="submission" date="2018-10" db="EMBL/GenBank/DDBJ databases">
        <title>Draft genome sequence of Weissella viridescens UCO-SMC3.</title>
        <authorList>
            <person name="Garcia-Cancino A."/>
            <person name="Espinoza-Monje M."/>
            <person name="Albarracin L."/>
            <person name="Garcia-Castillo V."/>
            <person name="Campos-Martin J."/>
            <person name="Nakano Y."/>
            <person name="Guitierrez-Zamorano C."/>
            <person name="Ikeda-Ohtsubo W."/>
            <person name="Morita H."/>
            <person name="Kitazawa H."/>
            <person name="Villena J."/>
        </authorList>
    </citation>
    <scope>NUCLEOTIDE SEQUENCE [LARGE SCALE GENOMIC DNA]</scope>
    <source>
        <strain evidence="2 3">UCO-SMC3</strain>
    </source>
</reference>
<protein>
    <submittedName>
        <fullName evidence="2">DUF975 family protein</fullName>
    </submittedName>
</protein>
<dbReference type="AlphaFoldDB" id="A0A3P2RJH5"/>
<evidence type="ECO:0000313" key="3">
    <source>
        <dbReference type="Proteomes" id="UP000275836"/>
    </source>
</evidence>
<evidence type="ECO:0000313" key="2">
    <source>
        <dbReference type="EMBL" id="RRG17588.1"/>
    </source>
</evidence>
<gene>
    <name evidence="2" type="ORF">D3P96_06445</name>
</gene>
<dbReference type="OrthoDB" id="9784844at2"/>
<feature type="transmembrane region" description="Helical" evidence="1">
    <location>
        <begin position="98"/>
        <end position="122"/>
    </location>
</feature>
<feature type="transmembrane region" description="Helical" evidence="1">
    <location>
        <begin position="25"/>
        <end position="43"/>
    </location>
</feature>
<dbReference type="RefSeq" id="WP_124943547.1">
    <property type="nucleotide sequence ID" value="NZ_RHGY01000007.1"/>
</dbReference>
<accession>A0A3P2RJH5</accession>
<dbReference type="InterPro" id="IPR010380">
    <property type="entry name" value="DUF975"/>
</dbReference>
<dbReference type="Pfam" id="PF06161">
    <property type="entry name" value="DUF975"/>
    <property type="match status" value="1"/>
</dbReference>
<dbReference type="PANTHER" id="PTHR40076">
    <property type="entry name" value="MEMBRANE PROTEIN-RELATED"/>
    <property type="match status" value="1"/>
</dbReference>
<dbReference type="Proteomes" id="UP000275836">
    <property type="component" value="Unassembled WGS sequence"/>
</dbReference>
<keyword evidence="1" id="KW-0472">Membrane</keyword>